<dbReference type="AlphaFoldDB" id="A0A381QCL1"/>
<organism evidence="2">
    <name type="scientific">marine metagenome</name>
    <dbReference type="NCBI Taxonomy" id="408172"/>
    <lineage>
        <taxon>unclassified sequences</taxon>
        <taxon>metagenomes</taxon>
        <taxon>ecological metagenomes</taxon>
    </lineage>
</organism>
<name>A0A381QCL1_9ZZZZ</name>
<dbReference type="NCBIfam" id="NF041940">
    <property type="entry name" value="choice_anch_X"/>
    <property type="match status" value="1"/>
</dbReference>
<accession>A0A381QCL1</accession>
<dbReference type="EMBL" id="UINC01001290">
    <property type="protein sequence ID" value="SUZ76740.1"/>
    <property type="molecule type" value="Genomic_DNA"/>
</dbReference>
<reference evidence="2" key="1">
    <citation type="submission" date="2018-05" db="EMBL/GenBank/DDBJ databases">
        <authorList>
            <person name="Lanie J.A."/>
            <person name="Ng W.-L."/>
            <person name="Kazmierczak K.M."/>
            <person name="Andrzejewski T.M."/>
            <person name="Davidsen T.M."/>
            <person name="Wayne K.J."/>
            <person name="Tettelin H."/>
            <person name="Glass J.I."/>
            <person name="Rusch D."/>
            <person name="Podicherti R."/>
            <person name="Tsui H.-C.T."/>
            <person name="Winkler M.E."/>
        </authorList>
    </citation>
    <scope>NUCLEOTIDE SEQUENCE</scope>
</reference>
<sequence>MNTTSKIIFGCFIFIAFVFAWPSSVKQISADQNAQSDHRIVILGLDSNSVVSKESHMEMVDSIIGIMSTIKQGDDFYLMPMDSPGNYIGPYRAGESDFVEFPRKVRDIISNSENNSSLRVAVDETLGESYGLLDIESAPPGSGLYLISTNEYPNHEDYVGHRLDPLAGLFYERGWHISAFSLSGIPASNLEVSTNLAATTEGNIFQLQDIGGLKLFTDYLLTTDNRGKLISAGEKKLTFSNLLISDIGVLPGTEYVMALFFRESNAGSFRLKNPDGLEASTGDRSSSSVLETPNAVIWIINDPTPGNWNVDVTGISGLVSSWYLASNKYGLNFQMPEVVPTDEAATISAFITEAQSISVMGEDASISADVVTPGNTSITYALEDQGVDGDLKSGDGYYSAKIPAPLSEGTYSVSVHLGWPNVKYNLTRDFTFQAKVFPTIEMAPLYTSNLFVGEEYTVATIYTKIKDSPYAVLPSAITPQIANDLQFHGTLKTNPRSPDSEGKAWMYDVIFAPDKPGQISTIFHVNLAYANRNYSRSTGNLILESRVLPQAPQAPAQPYSNVPYQPAEPNTLPPSTNTPKTKIPLGIIIPLAILAIILIMIVIYHNSLPKPYGFISDESGNSVLNFDRLRSRRVIKSILVRHIVAGSETGMDEFIGSNFVFGKGSLLITATSAAHTIRVNDHPLVGSANVSDGTWIGATGKLFRFTKERTYPDH</sequence>
<keyword evidence="1" id="KW-0472">Membrane</keyword>
<evidence type="ECO:0000313" key="2">
    <source>
        <dbReference type="EMBL" id="SUZ76740.1"/>
    </source>
</evidence>
<proteinExistence type="predicted"/>
<evidence type="ECO:0000256" key="1">
    <source>
        <dbReference type="SAM" id="Phobius"/>
    </source>
</evidence>
<gene>
    <name evidence="2" type="ORF">METZ01_LOCUS29594</name>
</gene>
<feature type="non-terminal residue" evidence="2">
    <location>
        <position position="1"/>
    </location>
</feature>
<protein>
    <submittedName>
        <fullName evidence="2">Uncharacterized protein</fullName>
    </submittedName>
</protein>
<keyword evidence="1" id="KW-1133">Transmembrane helix</keyword>
<feature type="non-terminal residue" evidence="2">
    <location>
        <position position="714"/>
    </location>
</feature>
<keyword evidence="1" id="KW-0812">Transmembrane</keyword>
<feature type="transmembrane region" description="Helical" evidence="1">
    <location>
        <begin position="583"/>
        <end position="604"/>
    </location>
</feature>